<evidence type="ECO:0000259" key="6">
    <source>
        <dbReference type="PROSITE" id="PS50262"/>
    </source>
</evidence>
<dbReference type="WBParaSite" id="SSTP_0000959400.1">
    <property type="protein sequence ID" value="SSTP_0000959400.1"/>
    <property type="gene ID" value="SSTP_0000959400"/>
</dbReference>
<evidence type="ECO:0000256" key="1">
    <source>
        <dbReference type="ARBA" id="ARBA00004370"/>
    </source>
</evidence>
<dbReference type="SUPFAM" id="SSF81321">
    <property type="entry name" value="Family A G protein-coupled receptor-like"/>
    <property type="match status" value="1"/>
</dbReference>
<dbReference type="InterPro" id="IPR019430">
    <property type="entry name" value="7TM_GPCR_serpentine_rcpt_Srx"/>
</dbReference>
<dbReference type="Gene3D" id="1.20.1070.10">
    <property type="entry name" value="Rhodopsin 7-helix transmembrane proteins"/>
    <property type="match status" value="1"/>
</dbReference>
<proteinExistence type="predicted"/>
<name>A0A0K0EJE8_STRER</name>
<evidence type="ECO:0000256" key="4">
    <source>
        <dbReference type="ARBA" id="ARBA00023136"/>
    </source>
</evidence>
<dbReference type="CDD" id="cd00637">
    <property type="entry name" value="7tm_classA_rhodopsin-like"/>
    <property type="match status" value="1"/>
</dbReference>
<evidence type="ECO:0000313" key="9">
    <source>
        <dbReference type="WBParaSite" id="TCONS_00007995.p1"/>
    </source>
</evidence>
<feature type="transmembrane region" description="Helical" evidence="5">
    <location>
        <begin position="81"/>
        <end position="102"/>
    </location>
</feature>
<keyword evidence="7" id="KW-1185">Reference proteome</keyword>
<feature type="transmembrane region" description="Helical" evidence="5">
    <location>
        <begin position="40"/>
        <end position="69"/>
    </location>
</feature>
<organism evidence="8">
    <name type="scientific">Strongyloides stercoralis</name>
    <name type="common">Threadworm</name>
    <dbReference type="NCBI Taxonomy" id="6248"/>
    <lineage>
        <taxon>Eukaryota</taxon>
        <taxon>Metazoa</taxon>
        <taxon>Ecdysozoa</taxon>
        <taxon>Nematoda</taxon>
        <taxon>Chromadorea</taxon>
        <taxon>Rhabditida</taxon>
        <taxon>Tylenchina</taxon>
        <taxon>Panagrolaimomorpha</taxon>
        <taxon>Strongyloidoidea</taxon>
        <taxon>Strongyloididae</taxon>
        <taxon>Strongyloides</taxon>
    </lineage>
</organism>
<dbReference type="GO" id="GO:0016020">
    <property type="term" value="C:membrane"/>
    <property type="evidence" value="ECO:0007669"/>
    <property type="project" value="UniProtKB-SubCell"/>
</dbReference>
<reference evidence="8" key="1">
    <citation type="submission" date="2015-08" db="UniProtKB">
        <authorList>
            <consortium name="WormBaseParasite"/>
        </authorList>
    </citation>
    <scope>IDENTIFICATION</scope>
</reference>
<evidence type="ECO:0000313" key="8">
    <source>
        <dbReference type="WBParaSite" id="SSTP_0000959400.1"/>
    </source>
</evidence>
<feature type="transmembrane region" description="Helical" evidence="5">
    <location>
        <begin position="244"/>
        <end position="265"/>
    </location>
</feature>
<feature type="transmembrane region" description="Helical" evidence="5">
    <location>
        <begin position="123"/>
        <end position="144"/>
    </location>
</feature>
<dbReference type="Proteomes" id="UP000035681">
    <property type="component" value="Unplaced"/>
</dbReference>
<comment type="subcellular location">
    <subcellularLocation>
        <location evidence="1">Membrane</location>
    </subcellularLocation>
</comment>
<evidence type="ECO:0000256" key="2">
    <source>
        <dbReference type="ARBA" id="ARBA00022692"/>
    </source>
</evidence>
<keyword evidence="2 5" id="KW-0812">Transmembrane</keyword>
<keyword evidence="4 5" id="KW-0472">Membrane</keyword>
<dbReference type="PANTHER" id="PTHR23017">
    <property type="entry name" value="SERPENTINE RECEPTOR, CLASS X"/>
    <property type="match status" value="1"/>
</dbReference>
<feature type="domain" description="G-protein coupled receptors family 1 profile" evidence="6">
    <location>
        <begin position="22"/>
        <end position="192"/>
    </location>
</feature>
<dbReference type="PROSITE" id="PS50262">
    <property type="entry name" value="G_PROTEIN_RECEP_F1_2"/>
    <property type="match status" value="1"/>
</dbReference>
<accession>A0A0K0EJE8</accession>
<evidence type="ECO:0000256" key="3">
    <source>
        <dbReference type="ARBA" id="ARBA00022989"/>
    </source>
</evidence>
<evidence type="ECO:0000313" key="7">
    <source>
        <dbReference type="Proteomes" id="UP000035681"/>
    </source>
</evidence>
<dbReference type="AlphaFoldDB" id="A0A0K0EJE8"/>
<protein>
    <submittedName>
        <fullName evidence="8 9">G_PROTEIN_RECEP_F1_2 domain-containing protein</fullName>
    </submittedName>
</protein>
<dbReference type="PANTHER" id="PTHR23017:SF3">
    <property type="entry name" value="G-PROTEIN COUPLED RECEPTORS FAMILY 1 PROFILE DOMAIN-CONTAINING PROTEIN"/>
    <property type="match status" value="1"/>
</dbReference>
<dbReference type="InterPro" id="IPR017452">
    <property type="entry name" value="GPCR_Rhodpsn_7TM"/>
</dbReference>
<dbReference type="Pfam" id="PF10328">
    <property type="entry name" value="7TM_GPCR_Srx"/>
    <property type="match status" value="2"/>
</dbReference>
<feature type="transmembrane region" description="Helical" evidence="5">
    <location>
        <begin position="6"/>
        <end position="28"/>
    </location>
</feature>
<feature type="transmembrane region" description="Helical" evidence="5">
    <location>
        <begin position="277"/>
        <end position="297"/>
    </location>
</feature>
<dbReference type="WBParaSite" id="TCONS_00007995.p1">
    <property type="protein sequence ID" value="TCONS_00007995.p1"/>
    <property type="gene ID" value="XLOC_006002"/>
</dbReference>
<feature type="transmembrane region" description="Helical" evidence="5">
    <location>
        <begin position="173"/>
        <end position="196"/>
    </location>
</feature>
<keyword evidence="3 5" id="KW-1133">Transmembrane helix</keyword>
<evidence type="ECO:0000256" key="5">
    <source>
        <dbReference type="SAM" id="Phobius"/>
    </source>
</evidence>
<sequence length="313" mass="36124">MSFNKTVTLLCYLIIGIVGLLTNLFGLFKITTLKEFRHCFGYICICQLISNCLTLSIFLFWSCPCLIIFKDEVDLETINRIMGCFGILAWNLTMYSHIAASINRFVAMYIPTKYSRIFTNKTCIMIITAIWVLSFCHVIPYIFLDCIYKFSVQSLTWIFIFTTCTKILTSIDLYLSLSNICFSFFLDFLIFIKLGIQGKKSNGLRRTIAPSNIQSYNNTTSTKKPNGPNKKTRTKSVYNNRIRFFFQSFMQNILIGIELVCFHIICYNVEGKLLSMLFSSGAWALCHTIDGFILCVFNKEIRNSFFKIFGCKK</sequence>